<dbReference type="Proteomes" id="UP001217089">
    <property type="component" value="Unassembled WGS sequence"/>
</dbReference>
<evidence type="ECO:0000313" key="9">
    <source>
        <dbReference type="Proteomes" id="UP001217089"/>
    </source>
</evidence>
<evidence type="ECO:0000313" key="8">
    <source>
        <dbReference type="EMBL" id="KAJ8316956.1"/>
    </source>
</evidence>
<gene>
    <name evidence="8" type="ORF">KUTeg_004860</name>
</gene>
<dbReference type="Gene3D" id="1.10.630.10">
    <property type="entry name" value="Cytochrome P450"/>
    <property type="match status" value="1"/>
</dbReference>
<dbReference type="PRINTS" id="PR00465">
    <property type="entry name" value="EP450IV"/>
</dbReference>
<dbReference type="InterPro" id="IPR002403">
    <property type="entry name" value="Cyt_P450_E_grp-IV"/>
</dbReference>
<keyword evidence="9" id="KW-1185">Reference proteome</keyword>
<dbReference type="InterPro" id="IPR036396">
    <property type="entry name" value="Cyt_P450_sf"/>
</dbReference>
<feature type="non-terminal residue" evidence="8">
    <location>
        <position position="1"/>
    </location>
</feature>
<dbReference type="InterPro" id="IPR001128">
    <property type="entry name" value="Cyt_P450"/>
</dbReference>
<dbReference type="PANTHER" id="PTHR24286">
    <property type="entry name" value="CYTOCHROME P450 26"/>
    <property type="match status" value="1"/>
</dbReference>
<keyword evidence="2 7" id="KW-0349">Heme</keyword>
<protein>
    <submittedName>
        <fullName evidence="8">Uncharacterized protein</fullName>
    </submittedName>
</protein>
<comment type="caution">
    <text evidence="8">The sequence shown here is derived from an EMBL/GenBank/DDBJ whole genome shotgun (WGS) entry which is preliminary data.</text>
</comment>
<evidence type="ECO:0000256" key="2">
    <source>
        <dbReference type="ARBA" id="ARBA00022617"/>
    </source>
</evidence>
<dbReference type="SUPFAM" id="SSF48264">
    <property type="entry name" value="Cytochrome P450"/>
    <property type="match status" value="1"/>
</dbReference>
<organism evidence="8 9">
    <name type="scientific">Tegillarca granosa</name>
    <name type="common">Malaysian cockle</name>
    <name type="synonym">Anadara granosa</name>
    <dbReference type="NCBI Taxonomy" id="220873"/>
    <lineage>
        <taxon>Eukaryota</taxon>
        <taxon>Metazoa</taxon>
        <taxon>Spiralia</taxon>
        <taxon>Lophotrochozoa</taxon>
        <taxon>Mollusca</taxon>
        <taxon>Bivalvia</taxon>
        <taxon>Autobranchia</taxon>
        <taxon>Pteriomorphia</taxon>
        <taxon>Arcoida</taxon>
        <taxon>Arcoidea</taxon>
        <taxon>Arcidae</taxon>
        <taxon>Tegillarca</taxon>
    </lineage>
</organism>
<comment type="similarity">
    <text evidence="1 7">Belongs to the cytochrome P450 family.</text>
</comment>
<dbReference type="PRINTS" id="PR00385">
    <property type="entry name" value="P450"/>
</dbReference>
<evidence type="ECO:0000256" key="1">
    <source>
        <dbReference type="ARBA" id="ARBA00010617"/>
    </source>
</evidence>
<evidence type="ECO:0000256" key="3">
    <source>
        <dbReference type="ARBA" id="ARBA00022723"/>
    </source>
</evidence>
<name>A0ABQ9FI34_TEGGR</name>
<dbReference type="PROSITE" id="PS00086">
    <property type="entry name" value="CYTOCHROME_P450"/>
    <property type="match status" value="1"/>
</dbReference>
<keyword evidence="6 7" id="KW-0503">Monooxygenase</keyword>
<evidence type="ECO:0000256" key="7">
    <source>
        <dbReference type="RuleBase" id="RU000461"/>
    </source>
</evidence>
<dbReference type="InterPro" id="IPR017972">
    <property type="entry name" value="Cyt_P450_CS"/>
</dbReference>
<keyword evidence="3 7" id="KW-0479">Metal-binding</keyword>
<evidence type="ECO:0000256" key="4">
    <source>
        <dbReference type="ARBA" id="ARBA00023002"/>
    </source>
</evidence>
<keyword evidence="4 7" id="KW-0560">Oxidoreductase</keyword>
<dbReference type="EMBL" id="JARBDR010000246">
    <property type="protein sequence ID" value="KAJ8316956.1"/>
    <property type="molecule type" value="Genomic_DNA"/>
</dbReference>
<evidence type="ECO:0000256" key="5">
    <source>
        <dbReference type="ARBA" id="ARBA00023004"/>
    </source>
</evidence>
<reference evidence="8 9" key="1">
    <citation type="submission" date="2022-12" db="EMBL/GenBank/DDBJ databases">
        <title>Chromosome-level genome of Tegillarca granosa.</title>
        <authorList>
            <person name="Kim J."/>
        </authorList>
    </citation>
    <scope>NUCLEOTIDE SEQUENCE [LARGE SCALE GENOMIC DNA]</scope>
    <source>
        <strain evidence="8">Teg-2019</strain>
        <tissue evidence="8">Adductor muscle</tissue>
    </source>
</reference>
<dbReference type="Pfam" id="PF00067">
    <property type="entry name" value="p450"/>
    <property type="match status" value="1"/>
</dbReference>
<keyword evidence="5 7" id="KW-0408">Iron</keyword>
<sequence>NAEFYKERQIKYGRVYKTHVLGRPTIRVSGADNLRTILTGENTLVTPQWPPSVRQILGKESLSMMSGVEHSVRRRIVVKAFDQTALTAYIPYVQDIIRGGLRRWCDKGQIFGYTESKTVAFSIAARVFAGLNLSDERSDHLSTVFLQMIAGMFSLPFKFKGSGLYKGLKAKEYLINQLDLHFKEVEKEGSDQDFSSAVHHLLNSQTEGGESLSRYAIAEAVLEMLFAGHDTVTSQMCSILMLLGKNKKYVDTLRKELEAEGLLDISKTNSDITLSVLNRLEYLNMVIKETLRLCPPVGAGYRRVLKTFELEGYRIPEGWTLAYGIRDTHLTSSLYIDSDTFDPDRWKNLQNLDKAGGIDSKNDRFNFCPFGGGARTCVGKEFAKLALRLFVIELVKTCDWTLLNESAPMKYIPVPRAADNLPLKIHLRT</sequence>
<evidence type="ECO:0000256" key="6">
    <source>
        <dbReference type="ARBA" id="ARBA00023033"/>
    </source>
</evidence>
<proteinExistence type="inferred from homology"/>
<accession>A0ABQ9FI34</accession>
<dbReference type="PANTHER" id="PTHR24286:SF384">
    <property type="entry name" value="P450, PUTATIVE (EUROFUNG)-RELATED"/>
    <property type="match status" value="1"/>
</dbReference>